<protein>
    <recommendedName>
        <fullName evidence="2">DUF432 domain-containing protein</fullName>
    </recommendedName>
</protein>
<dbReference type="EMBL" id="LNQE01001107">
    <property type="protein sequence ID" value="KUG21048.1"/>
    <property type="molecule type" value="Genomic_DNA"/>
</dbReference>
<accession>A0A0W8FJG8</accession>
<dbReference type="InterPro" id="IPR007366">
    <property type="entry name" value="DUF432"/>
</dbReference>
<proteinExistence type="predicted"/>
<evidence type="ECO:0000313" key="1">
    <source>
        <dbReference type="EMBL" id="KUG21048.1"/>
    </source>
</evidence>
<dbReference type="Pfam" id="PF04254">
    <property type="entry name" value="DUF432"/>
    <property type="match status" value="1"/>
</dbReference>
<evidence type="ECO:0008006" key="2">
    <source>
        <dbReference type="Google" id="ProtNLM"/>
    </source>
</evidence>
<organism evidence="1">
    <name type="scientific">hydrocarbon metagenome</name>
    <dbReference type="NCBI Taxonomy" id="938273"/>
    <lineage>
        <taxon>unclassified sequences</taxon>
        <taxon>metagenomes</taxon>
        <taxon>ecological metagenomes</taxon>
    </lineage>
</organism>
<sequence length="234" mass="26783">MFGTYDYTFQFENEVILAKIEKKNGFFQYTRICNGSKEEKILASDSGRIIVNPVEPINLPEEVGRHLMIEFDPIVVEPHTSKKIYLTFPIEIGVFVEAKREIEVLDIFSAVDQKYTLYGSPDGGVIARWHPSGVFAEIPKTYPLKEGVLELGIRNTCRDWVEVSRVVFESVDMKIYYGNIVGMVAVMKILNKHTAEMDFLDQPLMDGMKKSIELYTARKIPAIQKGYLMEWGLN</sequence>
<gene>
    <name evidence="1" type="ORF">ASZ90_009197</name>
</gene>
<name>A0A0W8FJG8_9ZZZZ</name>
<dbReference type="PIRSF" id="PIRSF019202">
    <property type="entry name" value="UCP019202"/>
    <property type="match status" value="1"/>
</dbReference>
<dbReference type="AlphaFoldDB" id="A0A0W8FJG8"/>
<reference evidence="1" key="1">
    <citation type="journal article" date="2015" name="Proc. Natl. Acad. Sci. U.S.A.">
        <title>Networks of energetic and metabolic interactions define dynamics in microbial communities.</title>
        <authorList>
            <person name="Embree M."/>
            <person name="Liu J.K."/>
            <person name="Al-Bassam M.M."/>
            <person name="Zengler K."/>
        </authorList>
    </citation>
    <scope>NUCLEOTIDE SEQUENCE</scope>
</reference>
<comment type="caution">
    <text evidence="1">The sequence shown here is derived from an EMBL/GenBank/DDBJ whole genome shotgun (WGS) entry which is preliminary data.</text>
</comment>